<dbReference type="SUPFAM" id="SSF161098">
    <property type="entry name" value="MetI-like"/>
    <property type="match status" value="2"/>
</dbReference>
<dbReference type="Proteomes" id="UP000294664">
    <property type="component" value="Unassembled WGS sequence"/>
</dbReference>
<sequence>MNVSSEALAKPHRRESGAHLPRSAEPAPTSRVWEHGLPALGVLAGIILVLGPFLATVIRSLLYWDVDGTVSVTLLNFTNLLGDPRFLEAARNTLLCGVGATVFSCVLGVSLAWIVSRTDVPGRGWFEVANLIPFFLSPYVGAEAWRFLAAPGSGILHRLAEQYFGLKLPFLNIYGLGGVIWVLSIFYTPYVYLFVISPLRRMDSALEDAARVHGASFVYTLRRITLPLLMPALLSAAMIVFVTSAGLFDVPFALAATHGIRTVPTEIYSSLQYPSDFGRASAFGMLMLCLTVSLTLWQRHYLAARRFETVSGKGYRPRIIVLSPLGKVAALGLELLFVGVGVVLPIIALIMVSLQSIWTGQFRTGFFTFDNFSYVLLNYDLTRTAIGNSLILAVTGASIGVGLSVLQSYFLTRGPARGRGFIEAVLSLPIGIPGIILGLGFLILAVRTPLYSTLWIILIAYVAHFFPLAVRTVTAMLVAINPELEQSARASGATWWQTMRYVLLPLLKPALIAAWLMLFVIFIRELGSTILLFGQGTETISVALVALSERDFGFVAALAMIQVVLLLSAFALFRVTRTSLVQD</sequence>
<feature type="transmembrane region" description="Helical" evidence="8">
    <location>
        <begin position="232"/>
        <end position="257"/>
    </location>
</feature>
<feature type="transmembrane region" description="Helical" evidence="8">
    <location>
        <begin position="94"/>
        <end position="115"/>
    </location>
</feature>
<feature type="domain" description="ABC transmembrane type-1" evidence="10">
    <location>
        <begin position="386"/>
        <end position="573"/>
    </location>
</feature>
<dbReference type="Gene3D" id="1.10.3720.10">
    <property type="entry name" value="MetI-like"/>
    <property type="match status" value="2"/>
</dbReference>
<keyword evidence="3" id="KW-1003">Cell membrane</keyword>
<evidence type="ECO:0000313" key="12">
    <source>
        <dbReference type="Proteomes" id="UP000294664"/>
    </source>
</evidence>
<evidence type="ECO:0000256" key="5">
    <source>
        <dbReference type="ARBA" id="ARBA00022692"/>
    </source>
</evidence>
<feature type="transmembrane region" description="Helical" evidence="8">
    <location>
        <begin position="452"/>
        <end position="480"/>
    </location>
</feature>
<accession>A0A4R3M4S7</accession>
<feature type="transmembrane region" description="Helical" evidence="8">
    <location>
        <begin position="37"/>
        <end position="55"/>
    </location>
</feature>
<dbReference type="PANTHER" id="PTHR43357">
    <property type="entry name" value="INNER MEMBRANE ABC TRANSPORTER PERMEASE PROTEIN YDCV"/>
    <property type="match status" value="1"/>
</dbReference>
<keyword evidence="4" id="KW-0997">Cell inner membrane</keyword>
<dbReference type="CDD" id="cd06261">
    <property type="entry name" value="TM_PBP2"/>
    <property type="match status" value="2"/>
</dbReference>
<evidence type="ECO:0000256" key="4">
    <source>
        <dbReference type="ARBA" id="ARBA00022519"/>
    </source>
</evidence>
<feature type="transmembrane region" description="Helical" evidence="8">
    <location>
        <begin position="277"/>
        <end position="297"/>
    </location>
</feature>
<proteinExistence type="inferred from homology"/>
<reference evidence="11 12" key="1">
    <citation type="submission" date="2019-03" db="EMBL/GenBank/DDBJ databases">
        <title>Genomic Encyclopedia of Type Strains, Phase IV (KMG-IV): sequencing the most valuable type-strain genomes for metagenomic binning, comparative biology and taxonomic classification.</title>
        <authorList>
            <person name="Goeker M."/>
        </authorList>
    </citation>
    <scope>NUCLEOTIDE SEQUENCE [LARGE SCALE GENOMIC DNA]</scope>
    <source>
        <strain evidence="11 12">DSM 9035</strain>
    </source>
</reference>
<comment type="similarity">
    <text evidence="8">Belongs to the binding-protein-dependent transport system permease family.</text>
</comment>
<feature type="region of interest" description="Disordered" evidence="9">
    <location>
        <begin position="1"/>
        <end position="29"/>
    </location>
</feature>
<feature type="transmembrane region" description="Helical" evidence="8">
    <location>
        <begin position="501"/>
        <end position="523"/>
    </location>
</feature>
<dbReference type="PROSITE" id="PS50928">
    <property type="entry name" value="ABC_TM1"/>
    <property type="match status" value="2"/>
</dbReference>
<dbReference type="AlphaFoldDB" id="A0A4R3M4S7"/>
<keyword evidence="5 8" id="KW-0812">Transmembrane</keyword>
<dbReference type="RefSeq" id="WP_165933626.1">
    <property type="nucleotide sequence ID" value="NZ_SMAI01000001.1"/>
</dbReference>
<evidence type="ECO:0000256" key="1">
    <source>
        <dbReference type="ARBA" id="ARBA00004429"/>
    </source>
</evidence>
<dbReference type="GO" id="GO:0055085">
    <property type="term" value="P:transmembrane transport"/>
    <property type="evidence" value="ECO:0007669"/>
    <property type="project" value="InterPro"/>
</dbReference>
<evidence type="ECO:0000256" key="3">
    <source>
        <dbReference type="ARBA" id="ARBA00022475"/>
    </source>
</evidence>
<evidence type="ECO:0000313" key="11">
    <source>
        <dbReference type="EMBL" id="TCT08321.1"/>
    </source>
</evidence>
<comment type="caution">
    <text evidence="11">The sequence shown here is derived from an EMBL/GenBank/DDBJ whole genome shotgun (WGS) entry which is preliminary data.</text>
</comment>
<dbReference type="InterPro" id="IPR035906">
    <property type="entry name" value="MetI-like_sf"/>
</dbReference>
<organism evidence="11 12">
    <name type="scientific">Aquabacter spiritensis</name>
    <dbReference type="NCBI Taxonomy" id="933073"/>
    <lineage>
        <taxon>Bacteria</taxon>
        <taxon>Pseudomonadati</taxon>
        <taxon>Pseudomonadota</taxon>
        <taxon>Alphaproteobacteria</taxon>
        <taxon>Hyphomicrobiales</taxon>
        <taxon>Xanthobacteraceae</taxon>
        <taxon>Aquabacter</taxon>
    </lineage>
</organism>
<gene>
    <name evidence="11" type="ORF">EDC64_101845</name>
</gene>
<keyword evidence="7 8" id="KW-0472">Membrane</keyword>
<evidence type="ECO:0000256" key="7">
    <source>
        <dbReference type="ARBA" id="ARBA00023136"/>
    </source>
</evidence>
<comment type="subcellular location">
    <subcellularLocation>
        <location evidence="1">Cell inner membrane</location>
        <topology evidence="1">Multi-pass membrane protein</topology>
    </subcellularLocation>
    <subcellularLocation>
        <location evidence="8">Cell membrane</location>
        <topology evidence="8">Multi-pass membrane protein</topology>
    </subcellularLocation>
</comment>
<feature type="transmembrane region" description="Helical" evidence="8">
    <location>
        <begin position="173"/>
        <end position="195"/>
    </location>
</feature>
<keyword evidence="12" id="KW-1185">Reference proteome</keyword>
<dbReference type="GO" id="GO:0005886">
    <property type="term" value="C:plasma membrane"/>
    <property type="evidence" value="ECO:0007669"/>
    <property type="project" value="UniProtKB-SubCell"/>
</dbReference>
<keyword evidence="6 8" id="KW-1133">Transmembrane helix</keyword>
<evidence type="ECO:0000256" key="9">
    <source>
        <dbReference type="SAM" id="MobiDB-lite"/>
    </source>
</evidence>
<feature type="transmembrane region" description="Helical" evidence="8">
    <location>
        <begin position="390"/>
        <end position="412"/>
    </location>
</feature>
<feature type="transmembrane region" description="Helical" evidence="8">
    <location>
        <begin position="424"/>
        <end position="446"/>
    </location>
</feature>
<feature type="transmembrane region" description="Helical" evidence="8">
    <location>
        <begin position="335"/>
        <end position="358"/>
    </location>
</feature>
<evidence type="ECO:0000256" key="8">
    <source>
        <dbReference type="RuleBase" id="RU363032"/>
    </source>
</evidence>
<evidence type="ECO:0000259" key="10">
    <source>
        <dbReference type="PROSITE" id="PS50928"/>
    </source>
</evidence>
<dbReference type="Pfam" id="PF00528">
    <property type="entry name" value="BPD_transp_1"/>
    <property type="match status" value="2"/>
</dbReference>
<protein>
    <submittedName>
        <fullName evidence="11">Iron(III) transport system permease protein</fullName>
    </submittedName>
</protein>
<dbReference type="PANTHER" id="PTHR43357:SF4">
    <property type="entry name" value="INNER MEMBRANE ABC TRANSPORTER PERMEASE PROTEIN YDCV"/>
    <property type="match status" value="1"/>
</dbReference>
<feature type="transmembrane region" description="Helical" evidence="8">
    <location>
        <begin position="552"/>
        <end position="573"/>
    </location>
</feature>
<dbReference type="InterPro" id="IPR000515">
    <property type="entry name" value="MetI-like"/>
</dbReference>
<keyword evidence="2 8" id="KW-0813">Transport</keyword>
<feature type="domain" description="ABC transmembrane type-1" evidence="10">
    <location>
        <begin position="90"/>
        <end position="298"/>
    </location>
</feature>
<evidence type="ECO:0000256" key="6">
    <source>
        <dbReference type="ARBA" id="ARBA00022989"/>
    </source>
</evidence>
<evidence type="ECO:0000256" key="2">
    <source>
        <dbReference type="ARBA" id="ARBA00022448"/>
    </source>
</evidence>
<name>A0A4R3M4S7_9HYPH</name>
<dbReference type="EMBL" id="SMAI01000001">
    <property type="protein sequence ID" value="TCT08321.1"/>
    <property type="molecule type" value="Genomic_DNA"/>
</dbReference>